<feature type="domain" description="FAD-binding" evidence="1">
    <location>
        <begin position="15"/>
        <end position="356"/>
    </location>
</feature>
<evidence type="ECO:0000259" key="1">
    <source>
        <dbReference type="Pfam" id="PF01494"/>
    </source>
</evidence>
<proteinExistence type="predicted"/>
<comment type="caution">
    <text evidence="2">The sequence shown here is derived from an EMBL/GenBank/DDBJ whole genome shotgun (WGS) entry which is preliminary data.</text>
</comment>
<gene>
    <name evidence="2" type="ORF">ACJEBI_04835</name>
</gene>
<dbReference type="PRINTS" id="PR00420">
    <property type="entry name" value="RNGMNOXGNASE"/>
</dbReference>
<dbReference type="RefSeq" id="WP_406579498.1">
    <property type="nucleotide sequence ID" value="NZ_JBJHQH010000003.1"/>
</dbReference>
<dbReference type="InterPro" id="IPR036188">
    <property type="entry name" value="FAD/NAD-bd_sf"/>
</dbReference>
<evidence type="ECO:0000313" key="3">
    <source>
        <dbReference type="Proteomes" id="UP001623041"/>
    </source>
</evidence>
<dbReference type="PANTHER" id="PTHR43422:SF3">
    <property type="entry name" value="THIAMINE THIAZOLE SYNTHASE"/>
    <property type="match status" value="1"/>
</dbReference>
<protein>
    <submittedName>
        <fullName evidence="2">FAD-dependent oxidoreductase</fullName>
    </submittedName>
</protein>
<name>A0ABW8RBH6_9BACI</name>
<sequence length="452" mass="50615">MSNGLPENDLLGKRAVVIGGSIAGMLAARVLSDFFVEVIIIEKDKMTDQHLTRTGVPQGSHGHALLKSGEEILNDLFPGIVEELIEAGSVKSDFASELAWNHHGSWKVKYQAGMSIIQQSRPFLESHIQRRLKQIPNISFIYETKAKKLLLNTDQLQIDGIMIQKEEKMDQEIKADLVIDAAGAGSQTSSWLKQLGYQAPAKTEVKVDLFYASRIYRSLSSEKKDWSSLLVYPNPPSQNRGGGIFPIENQRWMVTLLGYGVDSPPNSGDEFLKYASSLEKLDVYDAIKEGQPETDVAIYRFPALRRFHFEKLSHFPNRLLVMGDAFCRMDPVFGQGMSISALEAVALKNELQKAVQKNGLTQISIQTHRCFSKIIDIPWLIALTEDFRFTNTVGKKPAGLPFLMWYVKKVILACETNEAVYGKLINVLQLKAHPFTLFSPATLKAVLFQPRS</sequence>
<dbReference type="Proteomes" id="UP001623041">
    <property type="component" value="Unassembled WGS sequence"/>
</dbReference>
<reference evidence="2 3" key="1">
    <citation type="submission" date="2024-11" db="EMBL/GenBank/DDBJ databases">
        <authorList>
            <person name="Lucas J.A."/>
        </authorList>
    </citation>
    <scope>NUCLEOTIDE SEQUENCE [LARGE SCALE GENOMIC DNA]</scope>
    <source>
        <strain evidence="2 3">Z 5.4</strain>
    </source>
</reference>
<dbReference type="EMBL" id="JBJHQH010000003">
    <property type="protein sequence ID" value="MFK9090805.1"/>
    <property type="molecule type" value="Genomic_DNA"/>
</dbReference>
<dbReference type="InterPro" id="IPR002938">
    <property type="entry name" value="FAD-bd"/>
</dbReference>
<dbReference type="PANTHER" id="PTHR43422">
    <property type="entry name" value="THIAMINE THIAZOLE SYNTHASE"/>
    <property type="match status" value="1"/>
</dbReference>
<dbReference type="Pfam" id="PF01494">
    <property type="entry name" value="FAD_binding_3"/>
    <property type="match status" value="1"/>
</dbReference>
<accession>A0ABW8RBH6</accession>
<organism evidence="2 3">
    <name type="scientific">Bacillus salipaludis</name>
    <dbReference type="NCBI Taxonomy" id="2547811"/>
    <lineage>
        <taxon>Bacteria</taxon>
        <taxon>Bacillati</taxon>
        <taxon>Bacillota</taxon>
        <taxon>Bacilli</taxon>
        <taxon>Bacillales</taxon>
        <taxon>Bacillaceae</taxon>
        <taxon>Bacillus</taxon>
    </lineage>
</organism>
<dbReference type="SUPFAM" id="SSF51905">
    <property type="entry name" value="FAD/NAD(P)-binding domain"/>
    <property type="match status" value="1"/>
</dbReference>
<keyword evidence="3" id="KW-1185">Reference proteome</keyword>
<evidence type="ECO:0000313" key="2">
    <source>
        <dbReference type="EMBL" id="MFK9090805.1"/>
    </source>
</evidence>
<dbReference type="Gene3D" id="3.50.50.60">
    <property type="entry name" value="FAD/NAD(P)-binding domain"/>
    <property type="match status" value="1"/>
</dbReference>